<organism evidence="4 5">
    <name type="scientific">Nitratireductor aestuarii</name>
    <dbReference type="NCBI Taxonomy" id="1735103"/>
    <lineage>
        <taxon>Bacteria</taxon>
        <taxon>Pseudomonadati</taxon>
        <taxon>Pseudomonadota</taxon>
        <taxon>Alphaproteobacteria</taxon>
        <taxon>Hyphomicrobiales</taxon>
        <taxon>Phyllobacteriaceae</taxon>
        <taxon>Nitratireductor</taxon>
    </lineage>
</organism>
<proteinExistence type="inferred from homology"/>
<keyword evidence="2" id="KW-0028">Amino-acid biosynthesis</keyword>
<dbReference type="SUPFAM" id="SSF51735">
    <property type="entry name" value="NAD(P)-binding Rossmann-fold domains"/>
    <property type="match status" value="1"/>
</dbReference>
<dbReference type="EMBL" id="BMIF01000002">
    <property type="protein sequence ID" value="GGA58208.1"/>
    <property type="molecule type" value="Genomic_DNA"/>
</dbReference>
<dbReference type="Proteomes" id="UP000636264">
    <property type="component" value="Unassembled WGS sequence"/>
</dbReference>
<keyword evidence="1 2" id="KW-0560">Oxidoreductase</keyword>
<keyword evidence="2" id="KW-0511">Multifunctional enzyme</keyword>
<comment type="function">
    <text evidence="2">Catalyzes the oxidation of 5,10-methylenetetrahydrofolate to 5,10-methenyltetrahydrofolate and then the hydrolysis of 5,10-methenyltetrahydrofolate to 10-formyltetrahydrofolate.</text>
</comment>
<dbReference type="HAMAP" id="MF_01576">
    <property type="entry name" value="THF_DHG_CYH"/>
    <property type="match status" value="1"/>
</dbReference>
<evidence type="ECO:0000313" key="5">
    <source>
        <dbReference type="Proteomes" id="UP000636264"/>
    </source>
</evidence>
<feature type="domain" description="Tetrahydrofolate dehydrogenase/cyclohydrolase NAD(P)-binding" evidence="3">
    <location>
        <begin position="132"/>
        <end position="271"/>
    </location>
</feature>
<dbReference type="RefSeq" id="WP_188719825.1">
    <property type="nucleotide sequence ID" value="NZ_BMIF01000002.1"/>
</dbReference>
<dbReference type="EC" id="3.5.4.9" evidence="2"/>
<accession>A0A916RJC2</accession>
<dbReference type="GO" id="GO:0035999">
    <property type="term" value="P:tetrahydrofolate interconversion"/>
    <property type="evidence" value="ECO:0007669"/>
    <property type="project" value="UniProtKB-UniRule"/>
</dbReference>
<reference evidence="4" key="1">
    <citation type="journal article" date="2014" name="Int. J. Syst. Evol. Microbiol.">
        <title>Complete genome sequence of Corynebacterium casei LMG S-19264T (=DSM 44701T), isolated from a smear-ripened cheese.</title>
        <authorList>
            <consortium name="US DOE Joint Genome Institute (JGI-PGF)"/>
            <person name="Walter F."/>
            <person name="Albersmeier A."/>
            <person name="Kalinowski J."/>
            <person name="Ruckert C."/>
        </authorList>
    </citation>
    <scope>NUCLEOTIDE SEQUENCE</scope>
    <source>
        <strain evidence="4">CGMCC 1.15320</strain>
    </source>
</reference>
<dbReference type="AlphaFoldDB" id="A0A916RJC2"/>
<dbReference type="PRINTS" id="PR00085">
    <property type="entry name" value="THFDHDRGNASE"/>
</dbReference>
<evidence type="ECO:0000259" key="3">
    <source>
        <dbReference type="Pfam" id="PF02882"/>
    </source>
</evidence>
<comment type="similarity">
    <text evidence="2">Belongs to the tetrahydrofolate dehydrogenase/cyclohydrolase family.</text>
</comment>
<dbReference type="PANTHER" id="PTHR48099:SF5">
    <property type="entry name" value="C-1-TETRAHYDROFOLATE SYNTHASE, CYTOPLASMIC"/>
    <property type="match status" value="1"/>
</dbReference>
<evidence type="ECO:0000313" key="4">
    <source>
        <dbReference type="EMBL" id="GGA58208.1"/>
    </source>
</evidence>
<dbReference type="GO" id="GO:0005829">
    <property type="term" value="C:cytosol"/>
    <property type="evidence" value="ECO:0007669"/>
    <property type="project" value="TreeGrafter"/>
</dbReference>
<keyword evidence="2" id="KW-0658">Purine biosynthesis</keyword>
<name>A0A916RJC2_9HYPH</name>
<comment type="catalytic activity">
    <reaction evidence="2">
        <text>(6R)-5,10-methenyltetrahydrofolate + H2O = (6R)-10-formyltetrahydrofolate + H(+)</text>
        <dbReference type="Rhea" id="RHEA:23700"/>
        <dbReference type="ChEBI" id="CHEBI:15377"/>
        <dbReference type="ChEBI" id="CHEBI:15378"/>
        <dbReference type="ChEBI" id="CHEBI:57455"/>
        <dbReference type="ChEBI" id="CHEBI:195366"/>
        <dbReference type="EC" id="3.5.4.9"/>
    </reaction>
</comment>
<dbReference type="Gene3D" id="3.40.50.10860">
    <property type="entry name" value="Leucine Dehydrogenase, chain A, domain 1"/>
    <property type="match status" value="1"/>
</dbReference>
<gene>
    <name evidence="2 4" type="primary">folD</name>
    <name evidence="4" type="ORF">GCM10011385_09750</name>
</gene>
<evidence type="ECO:0000256" key="2">
    <source>
        <dbReference type="HAMAP-Rule" id="MF_01576"/>
    </source>
</evidence>
<dbReference type="InterPro" id="IPR036291">
    <property type="entry name" value="NAD(P)-bd_dom_sf"/>
</dbReference>
<comment type="caution">
    <text evidence="4">The sequence shown here is derived from an EMBL/GenBank/DDBJ whole genome shotgun (WGS) entry which is preliminary data.</text>
</comment>
<comment type="caution">
    <text evidence="2">Lacks conserved residue(s) required for the propagation of feature annotation.</text>
</comment>
<comment type="subunit">
    <text evidence="2">Homodimer.</text>
</comment>
<dbReference type="GO" id="GO:0006164">
    <property type="term" value="P:purine nucleotide biosynthetic process"/>
    <property type="evidence" value="ECO:0007669"/>
    <property type="project" value="UniProtKB-KW"/>
</dbReference>
<dbReference type="InterPro" id="IPR000672">
    <property type="entry name" value="THF_DH/CycHdrlase"/>
</dbReference>
<dbReference type="GO" id="GO:0004477">
    <property type="term" value="F:methenyltetrahydrofolate cyclohydrolase activity"/>
    <property type="evidence" value="ECO:0007669"/>
    <property type="project" value="UniProtKB-UniRule"/>
</dbReference>
<feature type="binding site" evidence="2">
    <location>
        <begin position="157"/>
        <end position="159"/>
    </location>
    <ligand>
        <name>NADP(+)</name>
        <dbReference type="ChEBI" id="CHEBI:58349"/>
    </ligand>
</feature>
<dbReference type="Pfam" id="PF02882">
    <property type="entry name" value="THF_DHG_CYH_C"/>
    <property type="match status" value="1"/>
</dbReference>
<dbReference type="GO" id="GO:0004488">
    <property type="term" value="F:methylenetetrahydrofolate dehydrogenase (NADP+) activity"/>
    <property type="evidence" value="ECO:0007669"/>
    <property type="project" value="UniProtKB-UniRule"/>
</dbReference>
<dbReference type="GO" id="GO:0009086">
    <property type="term" value="P:methionine biosynthetic process"/>
    <property type="evidence" value="ECO:0007669"/>
    <property type="project" value="UniProtKB-KW"/>
</dbReference>
<comment type="pathway">
    <text evidence="2">One-carbon metabolism; tetrahydrofolate interconversion.</text>
</comment>
<keyword evidence="2" id="KW-0486">Methionine biosynthesis</keyword>
<comment type="catalytic activity">
    <reaction evidence="2">
        <text>(6R)-5,10-methylene-5,6,7,8-tetrahydrofolate + NADP(+) = (6R)-5,10-methenyltetrahydrofolate + NADPH</text>
        <dbReference type="Rhea" id="RHEA:22812"/>
        <dbReference type="ChEBI" id="CHEBI:15636"/>
        <dbReference type="ChEBI" id="CHEBI:57455"/>
        <dbReference type="ChEBI" id="CHEBI:57783"/>
        <dbReference type="ChEBI" id="CHEBI:58349"/>
        <dbReference type="EC" id="1.5.1.5"/>
    </reaction>
</comment>
<dbReference type="PANTHER" id="PTHR48099">
    <property type="entry name" value="C-1-TETRAHYDROFOLATE SYNTHASE, CYTOPLASMIC-RELATED"/>
    <property type="match status" value="1"/>
</dbReference>
<reference evidence="4" key="2">
    <citation type="submission" date="2020-09" db="EMBL/GenBank/DDBJ databases">
        <authorList>
            <person name="Sun Q."/>
            <person name="Zhou Y."/>
        </authorList>
    </citation>
    <scope>NUCLEOTIDE SEQUENCE</scope>
    <source>
        <strain evidence="4">CGMCC 1.15320</strain>
    </source>
</reference>
<keyword evidence="5" id="KW-1185">Reference proteome</keyword>
<sequence>MTETTIFTGFDLAERLKQNIKMRIDALGRQPRCNLFLDSRNAGASAYAQRLAGSAASVGIDMVMREYAGSAGELRRQLQEEADAVMTLFPMPDFIDRNEVAALIGAERDVDGQHPLNAGKLALGIVGYRAAATARACVLVMSEIMGSLKGLRVVVVGASPVVGRPLALMLLEKEATVTVCHVATVDLASHTREADVIISATGVAGLIRADHIREGAVLLDVGIVRTEKGLVGDIDLDSVQGKAAVVTHVPDGVGPVTTACLLENIVAAAEARS</sequence>
<dbReference type="Gene3D" id="3.40.50.720">
    <property type="entry name" value="NAD(P)-binding Rossmann-like Domain"/>
    <property type="match status" value="1"/>
</dbReference>
<dbReference type="SUPFAM" id="SSF53223">
    <property type="entry name" value="Aminoacid dehydrogenase-like, N-terminal domain"/>
    <property type="match status" value="1"/>
</dbReference>
<feature type="binding site" evidence="2">
    <location>
        <position position="223"/>
    </location>
    <ligand>
        <name>NADP(+)</name>
        <dbReference type="ChEBI" id="CHEBI:58349"/>
    </ligand>
</feature>
<keyword evidence="2" id="KW-0378">Hydrolase</keyword>
<dbReference type="InterPro" id="IPR046346">
    <property type="entry name" value="Aminoacid_DH-like_N_sf"/>
</dbReference>
<dbReference type="InterPro" id="IPR020631">
    <property type="entry name" value="THF_DH/CycHdrlase_NAD-bd_dom"/>
</dbReference>
<keyword evidence="2" id="KW-0368">Histidine biosynthesis</keyword>
<keyword evidence="2" id="KW-0521">NADP</keyword>
<keyword evidence="2" id="KW-0554">One-carbon metabolism</keyword>
<dbReference type="GO" id="GO:0000105">
    <property type="term" value="P:L-histidine biosynthetic process"/>
    <property type="evidence" value="ECO:0007669"/>
    <property type="project" value="UniProtKB-KW"/>
</dbReference>
<evidence type="ECO:0000256" key="1">
    <source>
        <dbReference type="ARBA" id="ARBA00023002"/>
    </source>
</evidence>
<protein>
    <recommendedName>
        <fullName evidence="2">Bifunctional protein FolD</fullName>
    </recommendedName>
    <domain>
        <recommendedName>
            <fullName evidence="2">Methylenetetrahydrofolate dehydrogenase</fullName>
            <ecNumber evidence="2">1.5.1.5</ecNumber>
        </recommendedName>
    </domain>
    <domain>
        <recommendedName>
            <fullName evidence="2">Methenyltetrahydrofolate cyclohydrolase</fullName>
            <ecNumber evidence="2">3.5.4.9</ecNumber>
        </recommendedName>
    </domain>
</protein>
<dbReference type="EC" id="1.5.1.5" evidence="2"/>